<evidence type="ECO:0000313" key="1">
    <source>
        <dbReference type="EMBL" id="GJS79441.1"/>
    </source>
</evidence>
<gene>
    <name evidence="1" type="ORF">Tco_0729322</name>
</gene>
<protein>
    <submittedName>
        <fullName evidence="1">Uncharacterized protein</fullName>
    </submittedName>
</protein>
<organism evidence="1 2">
    <name type="scientific">Tanacetum coccineum</name>
    <dbReference type="NCBI Taxonomy" id="301880"/>
    <lineage>
        <taxon>Eukaryota</taxon>
        <taxon>Viridiplantae</taxon>
        <taxon>Streptophyta</taxon>
        <taxon>Embryophyta</taxon>
        <taxon>Tracheophyta</taxon>
        <taxon>Spermatophyta</taxon>
        <taxon>Magnoliopsida</taxon>
        <taxon>eudicotyledons</taxon>
        <taxon>Gunneridae</taxon>
        <taxon>Pentapetalae</taxon>
        <taxon>asterids</taxon>
        <taxon>campanulids</taxon>
        <taxon>Asterales</taxon>
        <taxon>Asteraceae</taxon>
        <taxon>Asteroideae</taxon>
        <taxon>Anthemideae</taxon>
        <taxon>Anthemidinae</taxon>
        <taxon>Tanacetum</taxon>
    </lineage>
</organism>
<evidence type="ECO:0000313" key="2">
    <source>
        <dbReference type="Proteomes" id="UP001151760"/>
    </source>
</evidence>
<comment type="caution">
    <text evidence="1">The sequence shown here is derived from an EMBL/GenBank/DDBJ whole genome shotgun (WGS) entry which is preliminary data.</text>
</comment>
<reference evidence="1" key="1">
    <citation type="journal article" date="2022" name="Int. J. Mol. Sci.">
        <title>Draft Genome of Tanacetum Coccineum: Genomic Comparison of Closely Related Tanacetum-Family Plants.</title>
        <authorList>
            <person name="Yamashiro T."/>
            <person name="Shiraishi A."/>
            <person name="Nakayama K."/>
            <person name="Satake H."/>
        </authorList>
    </citation>
    <scope>NUCLEOTIDE SEQUENCE</scope>
</reference>
<name>A0ABQ4YQY1_9ASTR</name>
<accession>A0ABQ4YQY1</accession>
<reference evidence="1" key="2">
    <citation type="submission" date="2022-01" db="EMBL/GenBank/DDBJ databases">
        <authorList>
            <person name="Yamashiro T."/>
            <person name="Shiraishi A."/>
            <person name="Satake H."/>
            <person name="Nakayama K."/>
        </authorList>
    </citation>
    <scope>NUCLEOTIDE SEQUENCE</scope>
</reference>
<dbReference type="Proteomes" id="UP001151760">
    <property type="component" value="Unassembled WGS sequence"/>
</dbReference>
<dbReference type="EMBL" id="BQNB010010598">
    <property type="protein sequence ID" value="GJS79441.1"/>
    <property type="molecule type" value="Genomic_DNA"/>
</dbReference>
<proteinExistence type="predicted"/>
<sequence length="127" mass="14090">MGRGVVYWKLVGVRRRPNMVLWLLGLHRRPSVRENCEDYVVVGPVAAAVGLYHIHAAGVPPKEPVGSAVELYHKKKGCVGCWAMRVGLADCIGPDEWGGSQKGVEKPNAYFYSTGKSRQRLDHQNSY</sequence>
<keyword evidence="2" id="KW-1185">Reference proteome</keyword>